<evidence type="ECO:0000256" key="2">
    <source>
        <dbReference type="ARBA" id="ARBA00022723"/>
    </source>
</evidence>
<dbReference type="PANTHER" id="PTHR12918:SF1">
    <property type="entry name" value="CYSTEINE DIOXYGENASE TYPE 1"/>
    <property type="match status" value="1"/>
</dbReference>
<evidence type="ECO:0000256" key="1">
    <source>
        <dbReference type="ARBA" id="ARBA00006622"/>
    </source>
</evidence>
<keyword evidence="5" id="KW-0408">Iron</keyword>
<dbReference type="GO" id="GO:0051213">
    <property type="term" value="F:dioxygenase activity"/>
    <property type="evidence" value="ECO:0007669"/>
    <property type="project" value="UniProtKB-KW"/>
</dbReference>
<dbReference type="SUPFAM" id="SSF51182">
    <property type="entry name" value="RmlC-like cupins"/>
    <property type="match status" value="1"/>
</dbReference>
<dbReference type="Pfam" id="PF05995">
    <property type="entry name" value="CDO_I"/>
    <property type="match status" value="1"/>
</dbReference>
<comment type="similarity">
    <text evidence="1">Belongs to the cysteine dioxygenase family.</text>
</comment>
<dbReference type="RefSeq" id="WP_344758271.1">
    <property type="nucleotide sequence ID" value="NZ_BAAAZU010000002.1"/>
</dbReference>
<dbReference type="InterPro" id="IPR011051">
    <property type="entry name" value="RmlC_Cupin_sf"/>
</dbReference>
<keyword evidence="2" id="KW-0479">Metal-binding</keyword>
<keyword evidence="7" id="KW-1185">Reference proteome</keyword>
<comment type="caution">
    <text evidence="6">The sequence shown here is derived from an EMBL/GenBank/DDBJ whole genome shotgun (WGS) entry which is preliminary data.</text>
</comment>
<reference evidence="7" key="1">
    <citation type="journal article" date="2019" name="Int. J. Syst. Evol. Microbiol.">
        <title>The Global Catalogue of Microorganisms (GCM) 10K type strain sequencing project: providing services to taxonomists for standard genome sequencing and annotation.</title>
        <authorList>
            <consortium name="The Broad Institute Genomics Platform"/>
            <consortium name="The Broad Institute Genome Sequencing Center for Infectious Disease"/>
            <person name="Wu L."/>
            <person name="Ma J."/>
        </authorList>
    </citation>
    <scope>NUCLEOTIDE SEQUENCE [LARGE SCALE GENOMIC DNA]</scope>
    <source>
        <strain evidence="7">JCM 16916</strain>
    </source>
</reference>
<organism evidence="6 7">
    <name type="scientific">Luteimonas lutimaris</name>
    <dbReference type="NCBI Taxonomy" id="698645"/>
    <lineage>
        <taxon>Bacteria</taxon>
        <taxon>Pseudomonadati</taxon>
        <taxon>Pseudomonadota</taxon>
        <taxon>Gammaproteobacteria</taxon>
        <taxon>Lysobacterales</taxon>
        <taxon>Lysobacteraceae</taxon>
        <taxon>Luteimonas</taxon>
    </lineage>
</organism>
<sequence>MTTEPAGALRVASFPLLEDVIVLADAAMRAREPRRIVANLVSGMQGLLPMAGALPPELLQPDPAGHVRRELYRSPRHGYQVLAITWGPGQGSSVHDHADTWGVEAVLRGQLEVVDYDIARRNRALTALRPSGHHALVDGSVIGLLPPHDLHACRNAGNRETAVSLHVYGMPLETVRRFVHVEDDLYRPEKIRLASV</sequence>
<dbReference type="Gene3D" id="2.60.120.10">
    <property type="entry name" value="Jelly Rolls"/>
    <property type="match status" value="1"/>
</dbReference>
<keyword evidence="4" id="KW-0560">Oxidoreductase</keyword>
<evidence type="ECO:0000313" key="6">
    <source>
        <dbReference type="EMBL" id="GAA3914292.1"/>
    </source>
</evidence>
<name>A0ABP7M3M9_9GAMM</name>
<dbReference type="InterPro" id="IPR010300">
    <property type="entry name" value="CDO_1"/>
</dbReference>
<protein>
    <submittedName>
        <fullName evidence="6">Cysteine dioxygenase family protein</fullName>
    </submittedName>
</protein>
<evidence type="ECO:0000256" key="3">
    <source>
        <dbReference type="ARBA" id="ARBA00022964"/>
    </source>
</evidence>
<evidence type="ECO:0000256" key="5">
    <source>
        <dbReference type="ARBA" id="ARBA00023004"/>
    </source>
</evidence>
<dbReference type="CDD" id="cd10548">
    <property type="entry name" value="cupin_CDO"/>
    <property type="match status" value="1"/>
</dbReference>
<dbReference type="InterPro" id="IPR014710">
    <property type="entry name" value="RmlC-like_jellyroll"/>
</dbReference>
<proteinExistence type="inferred from homology"/>
<dbReference type="PANTHER" id="PTHR12918">
    <property type="entry name" value="CYSTEINE DIOXYGENASE"/>
    <property type="match status" value="1"/>
</dbReference>
<evidence type="ECO:0000313" key="7">
    <source>
        <dbReference type="Proteomes" id="UP001501727"/>
    </source>
</evidence>
<gene>
    <name evidence="6" type="ORF">GCM10022229_04110</name>
</gene>
<keyword evidence="3 6" id="KW-0223">Dioxygenase</keyword>
<accession>A0ABP7M3M9</accession>
<evidence type="ECO:0000256" key="4">
    <source>
        <dbReference type="ARBA" id="ARBA00023002"/>
    </source>
</evidence>
<dbReference type="Proteomes" id="UP001501727">
    <property type="component" value="Unassembled WGS sequence"/>
</dbReference>
<dbReference type="EMBL" id="BAAAZU010000002">
    <property type="protein sequence ID" value="GAA3914292.1"/>
    <property type="molecule type" value="Genomic_DNA"/>
</dbReference>